<accession>A0A8S3R5L3</accession>
<dbReference type="InterPro" id="IPR041577">
    <property type="entry name" value="RT_RNaseH_2"/>
</dbReference>
<dbReference type="SUPFAM" id="SSF56672">
    <property type="entry name" value="DNA/RNA polymerases"/>
    <property type="match status" value="1"/>
</dbReference>
<evidence type="ECO:0000256" key="3">
    <source>
        <dbReference type="ARBA" id="ARBA00022722"/>
    </source>
</evidence>
<evidence type="ECO:0000256" key="2">
    <source>
        <dbReference type="ARBA" id="ARBA00022695"/>
    </source>
</evidence>
<feature type="compositionally biased region" description="Polar residues" evidence="11">
    <location>
        <begin position="1052"/>
        <end position="1070"/>
    </location>
</feature>
<evidence type="ECO:0000313" key="14">
    <source>
        <dbReference type="Proteomes" id="UP000683360"/>
    </source>
</evidence>
<evidence type="ECO:0000256" key="6">
    <source>
        <dbReference type="ARBA" id="ARBA00022842"/>
    </source>
</evidence>
<feature type="compositionally biased region" description="Basic and acidic residues" evidence="11">
    <location>
        <begin position="569"/>
        <end position="586"/>
    </location>
</feature>
<gene>
    <name evidence="13" type="ORF">MEDL_18893</name>
</gene>
<keyword evidence="10" id="KW-0511">Multifunctional enzyme</keyword>
<dbReference type="Gene3D" id="3.30.420.10">
    <property type="entry name" value="Ribonuclease H-like superfamily/Ribonuclease H"/>
    <property type="match status" value="1"/>
</dbReference>
<dbReference type="EMBL" id="CAJPWZ010000952">
    <property type="protein sequence ID" value="CAG2204436.1"/>
    <property type="molecule type" value="Genomic_DNA"/>
</dbReference>
<dbReference type="Gene3D" id="3.10.20.370">
    <property type="match status" value="1"/>
</dbReference>
<comment type="caution">
    <text evidence="13">The sequence shown here is derived from an EMBL/GenBank/DDBJ whole genome shotgun (WGS) entry which is preliminary data.</text>
</comment>
<dbReference type="Pfam" id="PF17921">
    <property type="entry name" value="Integrase_H2C2"/>
    <property type="match status" value="1"/>
</dbReference>
<evidence type="ECO:0000256" key="5">
    <source>
        <dbReference type="ARBA" id="ARBA00022801"/>
    </source>
</evidence>
<dbReference type="InterPro" id="IPR012337">
    <property type="entry name" value="RNaseH-like_sf"/>
</dbReference>
<dbReference type="Pfam" id="PF13975">
    <property type="entry name" value="gag-asp_proteas"/>
    <property type="match status" value="1"/>
</dbReference>
<keyword evidence="5" id="KW-0378">Hydrolase</keyword>
<dbReference type="Gene3D" id="3.60.10.10">
    <property type="entry name" value="Endonuclease/exonuclease/phosphatase"/>
    <property type="match status" value="1"/>
</dbReference>
<feature type="domain" description="Integrase catalytic" evidence="12">
    <location>
        <begin position="813"/>
        <end position="901"/>
    </location>
</feature>
<name>A0A8S3R5L3_MYTED</name>
<dbReference type="GO" id="GO:0003964">
    <property type="term" value="F:RNA-directed DNA polymerase activity"/>
    <property type="evidence" value="ECO:0007669"/>
    <property type="project" value="UniProtKB-KW"/>
</dbReference>
<dbReference type="OrthoDB" id="427129at2759"/>
<dbReference type="InterPro" id="IPR036691">
    <property type="entry name" value="Endo/exonu/phosph_ase_sf"/>
</dbReference>
<dbReference type="Pfam" id="PF17919">
    <property type="entry name" value="RT_RNaseH_2"/>
    <property type="match status" value="1"/>
</dbReference>
<dbReference type="PANTHER" id="PTHR37984:SF5">
    <property type="entry name" value="PROTEIN NYNRIN-LIKE"/>
    <property type="match status" value="1"/>
</dbReference>
<keyword evidence="7" id="KW-0694">RNA-binding</keyword>
<evidence type="ECO:0000256" key="7">
    <source>
        <dbReference type="ARBA" id="ARBA00022884"/>
    </source>
</evidence>
<dbReference type="InterPro" id="IPR005135">
    <property type="entry name" value="Endo/exonuclease/phosphatase"/>
</dbReference>
<dbReference type="PANTHER" id="PTHR37984">
    <property type="entry name" value="PROTEIN CBG26694"/>
    <property type="match status" value="1"/>
</dbReference>
<feature type="compositionally biased region" description="Polar residues" evidence="11">
    <location>
        <begin position="1353"/>
        <end position="1365"/>
    </location>
</feature>
<keyword evidence="1" id="KW-0808">Transferase</keyword>
<dbReference type="GO" id="GO:0004519">
    <property type="term" value="F:endonuclease activity"/>
    <property type="evidence" value="ECO:0007669"/>
    <property type="project" value="UniProtKB-KW"/>
</dbReference>
<dbReference type="InterPro" id="IPR001584">
    <property type="entry name" value="Integrase_cat-core"/>
</dbReference>
<keyword evidence="2" id="KW-0548">Nucleotidyltransferase</keyword>
<dbReference type="GO" id="GO:0004190">
    <property type="term" value="F:aspartic-type endopeptidase activity"/>
    <property type="evidence" value="ECO:0007669"/>
    <property type="project" value="InterPro"/>
</dbReference>
<evidence type="ECO:0000256" key="1">
    <source>
        <dbReference type="ARBA" id="ARBA00022679"/>
    </source>
</evidence>
<protein>
    <recommendedName>
        <fullName evidence="12">Integrase catalytic domain-containing protein</fullName>
    </recommendedName>
</protein>
<dbReference type="CDD" id="cd09274">
    <property type="entry name" value="RNase_HI_RT_Ty3"/>
    <property type="match status" value="1"/>
</dbReference>
<evidence type="ECO:0000313" key="13">
    <source>
        <dbReference type="EMBL" id="CAG2204436.1"/>
    </source>
</evidence>
<dbReference type="FunFam" id="3.10.20.370:FF:000001">
    <property type="entry name" value="Retrovirus-related Pol polyprotein from transposon 17.6-like protein"/>
    <property type="match status" value="1"/>
</dbReference>
<evidence type="ECO:0000256" key="11">
    <source>
        <dbReference type="SAM" id="MobiDB-lite"/>
    </source>
</evidence>
<reference evidence="13" key="1">
    <citation type="submission" date="2021-03" db="EMBL/GenBank/DDBJ databases">
        <authorList>
            <person name="Bekaert M."/>
        </authorList>
    </citation>
    <scope>NUCLEOTIDE SEQUENCE</scope>
</reference>
<keyword evidence="8" id="KW-0229">DNA integration</keyword>
<organism evidence="13 14">
    <name type="scientific">Mytilus edulis</name>
    <name type="common">Blue mussel</name>
    <dbReference type="NCBI Taxonomy" id="6550"/>
    <lineage>
        <taxon>Eukaryota</taxon>
        <taxon>Metazoa</taxon>
        <taxon>Spiralia</taxon>
        <taxon>Lophotrochozoa</taxon>
        <taxon>Mollusca</taxon>
        <taxon>Bivalvia</taxon>
        <taxon>Autobranchia</taxon>
        <taxon>Pteriomorphia</taxon>
        <taxon>Mytilida</taxon>
        <taxon>Mytiloidea</taxon>
        <taxon>Mytilidae</taxon>
        <taxon>Mytilinae</taxon>
        <taxon>Mytilus</taxon>
    </lineage>
</organism>
<dbReference type="GO" id="GO:0015074">
    <property type="term" value="P:DNA integration"/>
    <property type="evidence" value="ECO:0007669"/>
    <property type="project" value="UniProtKB-KW"/>
</dbReference>
<feature type="region of interest" description="Disordered" evidence="11">
    <location>
        <begin position="991"/>
        <end position="1093"/>
    </location>
</feature>
<feature type="region of interest" description="Disordered" evidence="11">
    <location>
        <begin position="1336"/>
        <end position="1378"/>
    </location>
</feature>
<evidence type="ECO:0000256" key="9">
    <source>
        <dbReference type="ARBA" id="ARBA00022918"/>
    </source>
</evidence>
<feature type="compositionally biased region" description="Acidic residues" evidence="11">
    <location>
        <begin position="1018"/>
        <end position="1027"/>
    </location>
</feature>
<keyword evidence="3" id="KW-0540">Nuclease</keyword>
<dbReference type="Gene3D" id="3.10.10.10">
    <property type="entry name" value="HIV Type 1 Reverse Transcriptase, subunit A, domain 1"/>
    <property type="match status" value="1"/>
</dbReference>
<dbReference type="SUPFAM" id="SSF53098">
    <property type="entry name" value="Ribonuclease H-like"/>
    <property type="match status" value="1"/>
</dbReference>
<dbReference type="Proteomes" id="UP000683360">
    <property type="component" value="Unassembled WGS sequence"/>
</dbReference>
<dbReference type="Pfam" id="PF03372">
    <property type="entry name" value="Exo_endo_phos"/>
    <property type="match status" value="1"/>
</dbReference>
<dbReference type="PROSITE" id="PS00141">
    <property type="entry name" value="ASP_PROTEASE"/>
    <property type="match status" value="1"/>
</dbReference>
<evidence type="ECO:0000259" key="12">
    <source>
        <dbReference type="PROSITE" id="PS50994"/>
    </source>
</evidence>
<feature type="compositionally biased region" description="Basic and acidic residues" evidence="11">
    <location>
        <begin position="1042"/>
        <end position="1051"/>
    </location>
</feature>
<dbReference type="InterPro" id="IPR050951">
    <property type="entry name" value="Retrovirus_Pol_polyprotein"/>
</dbReference>
<dbReference type="FunFam" id="1.10.340.70:FF:000001">
    <property type="entry name" value="Retrovirus-related Pol polyprotein from transposon gypsy-like Protein"/>
    <property type="match status" value="1"/>
</dbReference>
<dbReference type="SUPFAM" id="SSF50630">
    <property type="entry name" value="Acid proteases"/>
    <property type="match status" value="1"/>
</dbReference>
<dbReference type="Gene3D" id="2.40.70.10">
    <property type="entry name" value="Acid Proteases"/>
    <property type="match status" value="1"/>
</dbReference>
<dbReference type="InterPro" id="IPR043502">
    <property type="entry name" value="DNA/RNA_pol_sf"/>
</dbReference>
<feature type="region of interest" description="Disordered" evidence="11">
    <location>
        <begin position="563"/>
        <end position="586"/>
    </location>
</feature>
<evidence type="ECO:0000256" key="8">
    <source>
        <dbReference type="ARBA" id="ARBA00022908"/>
    </source>
</evidence>
<keyword evidence="9" id="KW-0695">RNA-directed DNA polymerase</keyword>
<feature type="compositionally biased region" description="Basic and acidic residues" evidence="11">
    <location>
        <begin position="1080"/>
        <end position="1093"/>
    </location>
</feature>
<dbReference type="InterPro" id="IPR021109">
    <property type="entry name" value="Peptidase_aspartic_dom_sf"/>
</dbReference>
<keyword evidence="14" id="KW-1185">Reference proteome</keyword>
<keyword evidence="4" id="KW-0255">Endonuclease</keyword>
<dbReference type="InterPro" id="IPR036397">
    <property type="entry name" value="RNaseH_sf"/>
</dbReference>
<sequence>MARRKFKKGWCCRQPRCAALSPITDQEPDFEFTASLQRNLINLTIEDQSEKCLIDSGAAFSCISKHVLQKVKPNAKIQRSSLFSAVGVCGEVHPILGETVLQLTFGKFKIQQKFRVFETIHARIILGIDFLQEHQVKTDFGKMTITIQECEGHHNSESFVNLHSVSVETSTEITSQIGIAETLSETIIPPHSEIVLALRMERFKHGTTLLLEPKVDLSKLHYLAGAKAISNVNKGLVTYRLLNPTNQEIVLPQKTKIVKAVPVHSDNIQKFLEINSAEINHVNNLPESEQISTKSKFDLNLDLDKCELSERQRFQLKNFLEKNRDIFAKDLSELGQTDMHYHPIYTDNSKPVSAAPYRQTPKMREELEKQLDEMEKYGIIEESQSPWHSPVVLVKKPNNSFRLCVDFRSLNRITEPKNQRFKWTQDCQTAFEFLKNNLITAPILTFPKMDKPFILSTDASEHSMGYILSQIQNEREHVIAYGGRTLRGSELKWHITDKEALALVEGIQHFRHYLANQEFLVITDNVSVKYLQKIKDCNGRLGRWSLLLQAYNFKIQHRSGNKNPADFLSRQDHPNTEPEHSSELSEHLYSISDSQKEYTEATLFYGGENVDSIISSLNNIQHIQGINNIVLPNLAIEQQRCPDLTDIIQYKQFGQVPVDPAKARTIVAESYNYEVEDGILKHFYSKRCKKVPQDERLVKQIAVPKVLRDDLLKSYHDCIAGGGHQGFERTYAALRNKYFWQSMYSDINTYVKTCETCQQSKRAFNARPPPLQPQQTHDVFQRWHIDILSGLPTTKDKFKHILLVVDSYSKWYRGKTFVSNIVKALSELFNITRHLTSSYHPQTNGSVERMNSVILQAFRAYTKDMQDDWIDYLPGIMMAYRATPATQSTDYSPFFLLYGREMSLPIDTSLVPKDHLTQDNKIFLARILQNLETTSSKNINKIMTKEQKIQNLDQHNVFGYTAQKFQLEKLQNYTVSGNCATNKEVKSLVNAQRLKPYHDPEARPTNIPNDMENNMDEHDPDELDDQPDLPIPQPNNNNQQIQEDRTERNNEQVDQPENQDNNNVPDTQPTLVRGNNAPIKDTRPSCKDCDRGNCKPFSENEIDSIISSARGNGTLYYKIKFTEKTRKTDWYFTCKIPCRLVREFHAKRTMGGKKRKRPLQKHKFFNKPDENVNHIAQTKLTKDSATQTELETDINSINNCDKEKLISVRLFHQEAYFLVQHHNKQAWQPMTMAKDHAATFIETRKEAFKIHRHELRMQYMKHKFKYGDKKPFITGPTTEAIFEAFINKDGKDEFLISYKNMNIPPEWALMAETPNGLMDTFLNKLEDQYNTEISIDWHGRGRGSGKGRGGFKPNQSATRTSQRNRSVSRAKRQRISDSDSNVSEIADFIQSVSRDDNSIKVLVDELLKNQNIRNCLIDVFRSDVFDELQNHINTLELRLDDMEQYSRRTCLKMSARQLKHDKLINSCWTHDGKILVRNLTKDQTFQIKTEKDLTQFLKLKISSDVPETDHQARTPRPAYAKSSKSLSVSANIFRPLAGLTSTPVTNEVPLRARSSSANSITKLGECDVICVSETKLKANVGSTDLIMPNFHNPDLFRKDRLTDGGGGILIYVRDSLHCKRRSDLEIAELESVCVEITTQTGRFLVVCFYRPPNAPVTSLDHFENLLDNVIDTDKNVILLGDLNIDLLKASPTSRISRICERYGIENVVKEPTRITSSTATLLDPIYINNLSLLRNSMVLPSFCSDHSPTLIEINFSPARQKAYSKVVYDYESGDYASANMYLQRKNWCECFKNVHDINKINGLINQEVHHVMDTYIPKKSIGETQGQTLDHNQY</sequence>
<dbReference type="SUPFAM" id="SSF56219">
    <property type="entry name" value="DNase I-like"/>
    <property type="match status" value="1"/>
</dbReference>
<keyword evidence="6" id="KW-0460">Magnesium</keyword>
<dbReference type="CDD" id="cd00303">
    <property type="entry name" value="retropepsin_like"/>
    <property type="match status" value="1"/>
</dbReference>
<dbReference type="GO" id="GO:0006508">
    <property type="term" value="P:proteolysis"/>
    <property type="evidence" value="ECO:0007669"/>
    <property type="project" value="InterPro"/>
</dbReference>
<evidence type="ECO:0000256" key="10">
    <source>
        <dbReference type="ARBA" id="ARBA00023268"/>
    </source>
</evidence>
<evidence type="ECO:0000256" key="4">
    <source>
        <dbReference type="ARBA" id="ARBA00022759"/>
    </source>
</evidence>
<dbReference type="Gene3D" id="1.10.340.70">
    <property type="match status" value="1"/>
</dbReference>
<dbReference type="InterPro" id="IPR041588">
    <property type="entry name" value="Integrase_H2C2"/>
</dbReference>
<dbReference type="InterPro" id="IPR001969">
    <property type="entry name" value="Aspartic_peptidase_AS"/>
</dbReference>
<dbReference type="GO" id="GO:0003723">
    <property type="term" value="F:RNA binding"/>
    <property type="evidence" value="ECO:0007669"/>
    <property type="project" value="UniProtKB-KW"/>
</dbReference>
<proteinExistence type="predicted"/>
<dbReference type="PROSITE" id="PS50994">
    <property type="entry name" value="INTEGRASE"/>
    <property type="match status" value="1"/>
</dbReference>